<evidence type="ECO:0000313" key="1">
    <source>
        <dbReference type="EMBL" id="RRT64772.1"/>
    </source>
</evidence>
<protein>
    <submittedName>
        <fullName evidence="1">Uncharacterized protein</fullName>
    </submittedName>
</protein>
<proteinExistence type="predicted"/>
<accession>A0A426ZL95</accession>
<sequence>MSFQKRNPNLPMSLPLHIASHCLLCVATILCRRQARIYLFPQQPPVHVATTAITGGRALPLRAIAAPFTSKRPQPVRPPFVGGCTVATYARLLRTRGRRSTVVLLQSACCSHAAIVCQLLPMHIATTTVAIMQ</sequence>
<comment type="caution">
    <text evidence="1">The sequence shown here is derived from an EMBL/GenBank/DDBJ whole genome shotgun (WGS) entry which is preliminary data.</text>
</comment>
<organism evidence="1 2">
    <name type="scientific">Ensete ventricosum</name>
    <name type="common">Abyssinian banana</name>
    <name type="synonym">Musa ensete</name>
    <dbReference type="NCBI Taxonomy" id="4639"/>
    <lineage>
        <taxon>Eukaryota</taxon>
        <taxon>Viridiplantae</taxon>
        <taxon>Streptophyta</taxon>
        <taxon>Embryophyta</taxon>
        <taxon>Tracheophyta</taxon>
        <taxon>Spermatophyta</taxon>
        <taxon>Magnoliopsida</taxon>
        <taxon>Liliopsida</taxon>
        <taxon>Zingiberales</taxon>
        <taxon>Musaceae</taxon>
        <taxon>Ensete</taxon>
    </lineage>
</organism>
<dbReference type="EMBL" id="AMZH03006061">
    <property type="protein sequence ID" value="RRT64772.1"/>
    <property type="molecule type" value="Genomic_DNA"/>
</dbReference>
<gene>
    <name evidence="1" type="ORF">B296_00005692</name>
</gene>
<dbReference type="AlphaFoldDB" id="A0A426ZL95"/>
<evidence type="ECO:0000313" key="2">
    <source>
        <dbReference type="Proteomes" id="UP000287651"/>
    </source>
</evidence>
<name>A0A426ZL95_ENSVE</name>
<reference evidence="1 2" key="1">
    <citation type="journal article" date="2014" name="Agronomy (Basel)">
        <title>A Draft Genome Sequence for Ensete ventricosum, the Drought-Tolerant Tree Against Hunger.</title>
        <authorList>
            <person name="Harrison J."/>
            <person name="Moore K.A."/>
            <person name="Paszkiewicz K."/>
            <person name="Jones T."/>
            <person name="Grant M."/>
            <person name="Ambacheew D."/>
            <person name="Muzemil S."/>
            <person name="Studholme D.J."/>
        </authorList>
    </citation>
    <scope>NUCLEOTIDE SEQUENCE [LARGE SCALE GENOMIC DNA]</scope>
</reference>
<dbReference type="Proteomes" id="UP000287651">
    <property type="component" value="Unassembled WGS sequence"/>
</dbReference>